<evidence type="ECO:0000313" key="1">
    <source>
        <dbReference type="EMBL" id="KAI8531556.1"/>
    </source>
</evidence>
<dbReference type="EMBL" id="CM046398">
    <property type="protein sequence ID" value="KAI8531556.1"/>
    <property type="molecule type" value="Genomic_DNA"/>
</dbReference>
<name>A0ACC0LSR6_RHOML</name>
<accession>A0ACC0LSR6</accession>
<comment type="caution">
    <text evidence="1">The sequence shown here is derived from an EMBL/GenBank/DDBJ whole genome shotgun (WGS) entry which is preliminary data.</text>
</comment>
<gene>
    <name evidence="1" type="ORF">RHMOL_Rhmol11G0145700</name>
</gene>
<organism evidence="1 2">
    <name type="scientific">Rhododendron molle</name>
    <name type="common">Chinese azalea</name>
    <name type="synonym">Azalea mollis</name>
    <dbReference type="NCBI Taxonomy" id="49168"/>
    <lineage>
        <taxon>Eukaryota</taxon>
        <taxon>Viridiplantae</taxon>
        <taxon>Streptophyta</taxon>
        <taxon>Embryophyta</taxon>
        <taxon>Tracheophyta</taxon>
        <taxon>Spermatophyta</taxon>
        <taxon>Magnoliopsida</taxon>
        <taxon>eudicotyledons</taxon>
        <taxon>Gunneridae</taxon>
        <taxon>Pentapetalae</taxon>
        <taxon>asterids</taxon>
        <taxon>Ericales</taxon>
        <taxon>Ericaceae</taxon>
        <taxon>Ericoideae</taxon>
        <taxon>Rhodoreae</taxon>
        <taxon>Rhododendron</taxon>
    </lineage>
</organism>
<evidence type="ECO:0000313" key="2">
    <source>
        <dbReference type="Proteomes" id="UP001062846"/>
    </source>
</evidence>
<keyword evidence="2" id="KW-1185">Reference proteome</keyword>
<protein>
    <submittedName>
        <fullName evidence="1">Uncharacterized protein</fullName>
    </submittedName>
</protein>
<reference evidence="1" key="1">
    <citation type="submission" date="2022-02" db="EMBL/GenBank/DDBJ databases">
        <title>Plant Genome Project.</title>
        <authorList>
            <person name="Zhang R.-G."/>
        </authorList>
    </citation>
    <scope>NUCLEOTIDE SEQUENCE</scope>
    <source>
        <strain evidence="1">AT1</strain>
    </source>
</reference>
<dbReference type="Proteomes" id="UP001062846">
    <property type="component" value="Chromosome 11"/>
</dbReference>
<proteinExistence type="predicted"/>
<sequence length="129" mass="14796">MFSTTAAASPQPRLQLQHIGENSSVSHQKSKTELAYTMEVNKKCDVYSFGVMTLEVIMGEHPGTKIPPKLSSVLLKLWDNSICQYDKALLPWMYPTINWRVLLFLTSKPSERLRLSHSEVIEVYVVKKW</sequence>